<comment type="caution">
    <text evidence="2">The sequence shown here is derived from an EMBL/GenBank/DDBJ whole genome shotgun (WGS) entry which is preliminary data.</text>
</comment>
<evidence type="ECO:0000313" key="3">
    <source>
        <dbReference type="Proteomes" id="UP000187209"/>
    </source>
</evidence>
<organism evidence="2 3">
    <name type="scientific">Stentor coeruleus</name>
    <dbReference type="NCBI Taxonomy" id="5963"/>
    <lineage>
        <taxon>Eukaryota</taxon>
        <taxon>Sar</taxon>
        <taxon>Alveolata</taxon>
        <taxon>Ciliophora</taxon>
        <taxon>Postciliodesmatophora</taxon>
        <taxon>Heterotrichea</taxon>
        <taxon>Heterotrichida</taxon>
        <taxon>Stentoridae</taxon>
        <taxon>Stentor</taxon>
    </lineage>
</organism>
<sequence>MYSKFGKVIAERFQILNHRDEILSGRVKKIRPPSAFARNEPKSTSFDITEEYTVDESPQEPEVSEVKEKILKNTVSFTSQSREEFYKSTDKKIYSPPIGHYNCKYSLVFKAVNAPKFKMRPPTKSRRKKLRSKSAMGISLEKPKQRPKSPLTPFDKQMPRPPITSLTKDVNEKRFACFNNMPAIYTKYKRVSTPNMSKSTERGPLFQGVEQSPEHRPRIDWAFKKKF</sequence>
<keyword evidence="3" id="KW-1185">Reference proteome</keyword>
<name>A0A1R2BYG7_9CILI</name>
<reference evidence="2 3" key="1">
    <citation type="submission" date="2016-11" db="EMBL/GenBank/DDBJ databases">
        <title>The macronuclear genome of Stentor coeruleus: a giant cell with tiny introns.</title>
        <authorList>
            <person name="Slabodnick M."/>
            <person name="Ruby J.G."/>
            <person name="Reiff S.B."/>
            <person name="Swart E.C."/>
            <person name="Gosai S."/>
            <person name="Prabakaran S."/>
            <person name="Witkowska E."/>
            <person name="Larue G.E."/>
            <person name="Fisher S."/>
            <person name="Freeman R.M."/>
            <person name="Gunawardena J."/>
            <person name="Chu W."/>
            <person name="Stover N.A."/>
            <person name="Gregory B.D."/>
            <person name="Nowacki M."/>
            <person name="Derisi J."/>
            <person name="Roy S.W."/>
            <person name="Marshall W.F."/>
            <person name="Sood P."/>
        </authorList>
    </citation>
    <scope>NUCLEOTIDE SEQUENCE [LARGE SCALE GENOMIC DNA]</scope>
    <source>
        <strain evidence="2">WM001</strain>
    </source>
</reference>
<dbReference type="Proteomes" id="UP000187209">
    <property type="component" value="Unassembled WGS sequence"/>
</dbReference>
<feature type="region of interest" description="Disordered" evidence="1">
    <location>
        <begin position="194"/>
        <end position="217"/>
    </location>
</feature>
<feature type="compositionally biased region" description="Basic residues" evidence="1">
    <location>
        <begin position="118"/>
        <end position="132"/>
    </location>
</feature>
<evidence type="ECO:0000313" key="2">
    <source>
        <dbReference type="EMBL" id="OMJ81843.1"/>
    </source>
</evidence>
<dbReference type="EMBL" id="MPUH01000364">
    <property type="protein sequence ID" value="OMJ81843.1"/>
    <property type="molecule type" value="Genomic_DNA"/>
</dbReference>
<gene>
    <name evidence="2" type="ORF">SteCoe_17606</name>
</gene>
<feature type="region of interest" description="Disordered" evidence="1">
    <location>
        <begin position="118"/>
        <end position="166"/>
    </location>
</feature>
<protein>
    <submittedName>
        <fullName evidence="2">Uncharacterized protein</fullName>
    </submittedName>
</protein>
<proteinExistence type="predicted"/>
<evidence type="ECO:0000256" key="1">
    <source>
        <dbReference type="SAM" id="MobiDB-lite"/>
    </source>
</evidence>
<dbReference type="AlphaFoldDB" id="A0A1R2BYG7"/>
<accession>A0A1R2BYG7</accession>